<dbReference type="Proteomes" id="UP000095751">
    <property type="component" value="Unassembled WGS sequence"/>
</dbReference>
<sequence length="195" mass="22102">MYGTNNKGMWVSFSELVMKALEKKKIRTSTKTNNDLLCLGIVPDISQAPAQGAKIHRQGLYQDKNKAVVMAVYQVSCTVYAPYISDHPSVAFVDEEYGGDRVDGKFVANGTKDGARQIEFKLNLKDQYEPLNDYHHVGSLDVVPYRDTPDTTNRNDCLFSIDTKDVEFDQYLINPLASKPEKSCRNIYSHKKQRL</sequence>
<name>A0A1E7FIB4_9STRA</name>
<protein>
    <submittedName>
        <fullName evidence="1">Uncharacterized protein</fullName>
    </submittedName>
</protein>
<proteinExistence type="predicted"/>
<dbReference type="AlphaFoldDB" id="A0A1E7FIB4"/>
<evidence type="ECO:0000313" key="2">
    <source>
        <dbReference type="Proteomes" id="UP000095751"/>
    </source>
</evidence>
<organism evidence="1 2">
    <name type="scientific">Fragilariopsis cylindrus CCMP1102</name>
    <dbReference type="NCBI Taxonomy" id="635003"/>
    <lineage>
        <taxon>Eukaryota</taxon>
        <taxon>Sar</taxon>
        <taxon>Stramenopiles</taxon>
        <taxon>Ochrophyta</taxon>
        <taxon>Bacillariophyta</taxon>
        <taxon>Bacillariophyceae</taxon>
        <taxon>Bacillariophycidae</taxon>
        <taxon>Bacillariales</taxon>
        <taxon>Bacillariaceae</taxon>
        <taxon>Fragilariopsis</taxon>
    </lineage>
</organism>
<dbReference type="EMBL" id="KV784357">
    <property type="protein sequence ID" value="OEU17898.1"/>
    <property type="molecule type" value="Genomic_DNA"/>
</dbReference>
<dbReference type="KEGG" id="fcy:FRACYDRAFT_238328"/>
<accession>A0A1E7FIB4</accession>
<evidence type="ECO:0000313" key="1">
    <source>
        <dbReference type="EMBL" id="OEU17898.1"/>
    </source>
</evidence>
<reference evidence="1 2" key="1">
    <citation type="submission" date="2016-09" db="EMBL/GenBank/DDBJ databases">
        <title>Extensive genetic diversity and differential bi-allelic expression allows diatom success in the polar Southern Ocean.</title>
        <authorList>
            <consortium name="DOE Joint Genome Institute"/>
            <person name="Mock T."/>
            <person name="Otillar R.P."/>
            <person name="Strauss J."/>
            <person name="Dupont C."/>
            <person name="Frickenhaus S."/>
            <person name="Maumus F."/>
            <person name="Mcmullan M."/>
            <person name="Sanges R."/>
            <person name="Schmutz J."/>
            <person name="Toseland A."/>
            <person name="Valas R."/>
            <person name="Veluchamy A."/>
            <person name="Ward B.J."/>
            <person name="Allen A."/>
            <person name="Barry K."/>
            <person name="Falciatore A."/>
            <person name="Ferrante M."/>
            <person name="Fortunato A.E."/>
            <person name="Gloeckner G."/>
            <person name="Gruber A."/>
            <person name="Hipkin R."/>
            <person name="Janech M."/>
            <person name="Kroth P."/>
            <person name="Leese F."/>
            <person name="Lindquist E."/>
            <person name="Lyon B.R."/>
            <person name="Martin J."/>
            <person name="Mayer C."/>
            <person name="Parker M."/>
            <person name="Quesneville H."/>
            <person name="Raymond J."/>
            <person name="Uhlig C."/>
            <person name="Valentin K.U."/>
            <person name="Worden A.Z."/>
            <person name="Armbrust E.V."/>
            <person name="Bowler C."/>
            <person name="Green B."/>
            <person name="Moulton V."/>
            <person name="Van Oosterhout C."/>
            <person name="Grigoriev I."/>
        </authorList>
    </citation>
    <scope>NUCLEOTIDE SEQUENCE [LARGE SCALE GENOMIC DNA]</scope>
    <source>
        <strain evidence="1 2">CCMP1102</strain>
    </source>
</reference>
<dbReference type="InParanoid" id="A0A1E7FIB4"/>
<keyword evidence="2" id="KW-1185">Reference proteome</keyword>
<gene>
    <name evidence="1" type="ORF">FRACYDRAFT_238328</name>
</gene>